<dbReference type="AlphaFoldDB" id="F0WBH9"/>
<accession>F0WBH9</accession>
<dbReference type="HOGENOM" id="CLU_2030990_0_0_1"/>
<sequence length="130" mass="14768">MGRKTISKMEGNQSLALEVQEIKRKSKPSLIRLINGKSLSARAIRDILKSIGVDVKTETDEQILDHTPYIKEAAEYSLKALEDFDAYRKEPTGRKNEMRGPRKESTHVKNVVTKTELFLKVSTKPNSLVR</sequence>
<proteinExistence type="predicted"/>
<reference evidence="1" key="1">
    <citation type="journal article" date="2011" name="PLoS Biol.">
        <title>Gene gain and loss during evolution of obligate parasitism in the white rust pathogen of Arabidopsis thaliana.</title>
        <authorList>
            <person name="Kemen E."/>
            <person name="Gardiner A."/>
            <person name="Schultz-Larsen T."/>
            <person name="Kemen A.C."/>
            <person name="Balmuth A.L."/>
            <person name="Robert-Seilaniantz A."/>
            <person name="Bailey K."/>
            <person name="Holub E."/>
            <person name="Studholme D.J."/>
            <person name="Maclean D."/>
            <person name="Jones J.D."/>
        </authorList>
    </citation>
    <scope>NUCLEOTIDE SEQUENCE</scope>
</reference>
<name>F0WBH9_9STRA</name>
<gene>
    <name evidence="1" type="primary">AlNc14C51G4026</name>
    <name evidence="1" type="ORF">ALNC14_046480</name>
</gene>
<dbReference type="EMBL" id="FR824096">
    <property type="protein sequence ID" value="CCA18505.1"/>
    <property type="molecule type" value="Genomic_DNA"/>
</dbReference>
<organism evidence="1">
    <name type="scientific">Albugo laibachii Nc14</name>
    <dbReference type="NCBI Taxonomy" id="890382"/>
    <lineage>
        <taxon>Eukaryota</taxon>
        <taxon>Sar</taxon>
        <taxon>Stramenopiles</taxon>
        <taxon>Oomycota</taxon>
        <taxon>Peronosporomycetes</taxon>
        <taxon>Albuginales</taxon>
        <taxon>Albuginaceae</taxon>
        <taxon>Albugo</taxon>
    </lineage>
</organism>
<protein>
    <submittedName>
        <fullName evidence="1">AlNc14C51G4026 protein</fullName>
    </submittedName>
</protein>
<evidence type="ECO:0000313" key="1">
    <source>
        <dbReference type="EMBL" id="CCA18505.1"/>
    </source>
</evidence>
<reference evidence="1" key="2">
    <citation type="submission" date="2011-02" db="EMBL/GenBank/DDBJ databases">
        <authorList>
            <person name="MacLean D."/>
        </authorList>
    </citation>
    <scope>NUCLEOTIDE SEQUENCE</scope>
</reference>